<dbReference type="FunFam" id="1.10.8.710:FF:000005">
    <property type="entry name" value="Cytoplasmic dynein heavy chain 1"/>
    <property type="match status" value="1"/>
</dbReference>
<dbReference type="Pfam" id="PF18198">
    <property type="entry name" value="AAA_lid_11"/>
    <property type="match status" value="1"/>
</dbReference>
<evidence type="ECO:0000256" key="3">
    <source>
        <dbReference type="ARBA" id="ARBA00011655"/>
    </source>
</evidence>
<dbReference type="GeneID" id="5894626"/>
<dbReference type="Pfam" id="PF03028">
    <property type="entry name" value="Dynein_heavy"/>
    <property type="match status" value="1"/>
</dbReference>
<dbReference type="GO" id="GO:0005524">
    <property type="term" value="F:ATP binding"/>
    <property type="evidence" value="ECO:0007669"/>
    <property type="project" value="UniProtKB-KW"/>
</dbReference>
<keyword evidence="13" id="KW-0206">Cytoskeleton</keyword>
<dbReference type="InterPro" id="IPR042222">
    <property type="entry name" value="Dynein_2_N"/>
</dbReference>
<evidence type="ECO:0000313" key="17">
    <source>
        <dbReference type="EMBL" id="EDQ85850.1"/>
    </source>
</evidence>
<sequence length="4412" mass="500395">MSHWATGILDPELSLMSQLRVVTILPAVSASLSELQDDVEVPRIELQPHPIIMEVINKANAENRKPVVSDLGNKADDPTFLDELQRVIQRWVHDMQKITHLQRDCSTGSALQEVSFWLNLDQALQELHAQRESVMVGFTLEVLKHARRFHATVSFDSDIGLNKALETTSDYSSLMRGLNHPLSFLMRSTDLDAIYKAIFEIFANLRKLRKSQYPVARAVQFVQAISRDLSNRTRIILQSRDLLRMAYDDFMRVLDHCFKIFKRWDEEIEQIRTMFRDKLKSRRDSSLKTLRKVESHHEGLQQRIKDLSRFRQQHEQLLSVILRVLKPTAIQRAGAESDQEDRFALSEVNAAYDAITRFEPLDLSETGTHEWNAAMGDYQVRIEQVEKRIALRMRDQLGVARSANDMFRILGRFEVLFNRPSVREAVSDFRSRLLARVSEDIAKLKAIHEVRYINTNNFTMSLVRDIPAVSGRVIWSRQLDRQVEFYLKRLEQVFSHHWNASEDGRQLKQVADAFREELDADAIIQEWARETESRNMDPGRSALTIFKKEDQTFELRVDFPEAALNMIREVRVLRSLNYRLPLKLTSKMISRQGFSGLSSLLATNLKTYKRVIAVIEANPTIQPLLARQHEELHTQISGLLAVSWEHFKVEAAIKDFCSNVLIFQDKVNMALDIAEQLEKLVQSVATSEYRSNVLLKIIERMQHLIEELQKRGYVNLNDWLARLEDRLEQQLANVLATALREWCVALREYDHEALARGPRARRGSKAPRRIIAPILLEIAMYQEKLRIEPPPQHTRAALLRQLQKHVAVVTTLPRVRSTDDEVAVTAAMGVVAPSLGERTYCGLLTKLPNGNRDLADTYRTIDQTVMAVDEYMQVWLQYQALWDMSTEDIENELGDDIALWNELLVDLRNARRTFDTAETSKFIGPVEVDYGQVLTRVNMKYEALHREMLAKFGSKIGGRMNEFFSTIQRTRQTLEGMGIDGVSTGEAVSFITTLQDTRRRMHQWADDITSFQAGQKILERQRYAFPDGWLYTDSIASEWEAFNDLVSKKSLSLEAQRDTVQLKVVNEARQLVSRVNTLLQDWDVNKPVGGGVRPDAAVNALSIYESRFVKVKEEQDNLERAHFALDMDFRKDQRVDEKVEELNDLKASWSELSRIWTHINDLKQIPWSAVVPRKIRTALEDLINQLKNLPARVRSYASYETTMASVKGYLKGNQHIINLKSDALKERHWKQLIRALGVSWVLTDMTLGDVWDVDMGRNDKALKDIMLQAQGEMGLEEYLRQIREEWAVHEFDLVGYQNKTHLIRGWDDIFNLLKEHINSLEAMRMSPYFKVFEEESMSWHDKLSRLFALLDVWMDVQRQWVYLEGIFSGSADIKHLLPNESSRFQTISAEFLSLMKKVYNSRLAIEVLSIPEGQKSLERLADLLGKIQKALGEYLERERSAFPRFYFVGDEDLLEIIGNSKNVDRLQKHFKKMFAGVQTITLTNAHDNVLGVASKELERVPFATPVVCKDVKINQWLKGLEQAIRLALATNLAEATVAVQKLMAEGFEIESYKTWLNAYQAQLVVLAAQVAWSESVEAALEAGTSLDSVVEQVMQVLSGLADTVLQYQPPVLRKKLEHMITELVHQRDVVRELIGNNVAQATDFHWLQYMRFYFNPKQEDVMLQLSIRMADTQNHYGFEYLGLVDKLVQTPLTDRCFLTLTQALAMRQGGSPFGPAGTGKTESVKALGAQLGRFVLVFNCDETFDFQAMSRIFIGLCQVGAWGCFDEFNRLEERMLSAVSQQIQVIQLALKAAQPGQETRAELLGKSIPVSSDMAVFITMNPGYAGRSNLPDNLKKLFRPLAMTKPDRQLIAQVMLFSQGFRSAEPLSRKIVPLFILCAEQLSDQSHYDFGLRSLKAVLVSAGNIKRDRLKALRDAAEAAGRSVDDDLSAQIDEQEVLIQSVTQTLVPKLVADDIPLLESLLADVFPGVKPPELPLDELKAEIRQLCEERHYVLNDLFLTKMLQVYQVSCLQHGLMLVGPSGSGKSAAWRILLEALERVSEKTAARTGENKVPSEFHVIDPKAITKDELYGSLDPTTREWTDGLFTHTIRKIVDNQRGEQDKRQWVIFDGDVDPEWVENLNSVLDDNKLLTLPNGERLSLPPCIRIVFEVKDLRHATLATVSRCGMVWFSEDVLSVNMYFDRYLRQLRKEVLHSDSADQELTPDEMLTIQNLVADAIAPALAEGGLVEQAIHWARDLFHVMEYSTMRAVNSFLCMLNSIVRFVCQYNRRHDLPVTEAQVVIYARKRLIFSLLWALVGDSRGTVRNDFSAWLREHGADFVEMPGGAENVMDFDVKLPNGDWSPWQNQVPRIDIKGKVSGTDVVVPTLDTVRHTDVLYTWLSDHLPIVLCGPPGSGKTMTLFSALRALPHFDVAGLNFSSSTTPDLILKTFEQYCDYRRTPNGVTLAPSQLNKWLVVFMDECNLPAPDDYATVRVVTFVRQLVEQGGFWRTEDHTWVRLQRIQFVGACNPPTDPGRVPMDSRLLRHVPVVYVDYPGPESLRQIYGTFNRAMLDLQPHLKPHADSLTNAMVEFFTMTSQRFTADMQPHYIYSPREMTRWVKGIAEAIEPLDTIDLDGLVRLWAHEALRLFQDRLVYADERQWTDENIDAVARKHFGPGGADMTAALQRPILYSNWLSRLYMPVEQERLREHVRARLKVYCEEELDVKLVLFDEVLDHVLRIDRVFRQNQGHILMIGMSGAGKTTLSRFVAWMNGLTVFQVKVHNQYGADEFDEDLRNVLRRAGTKGEKIVFIMDEGNVQDTAFLERMNTLLANGEVPGLFEGDDYAALMNQCKEGAQRQGLVLEGNEELYRWFSRQVMDNLHVVFTMNPAEGGLQDRAATSPALFNRCVLNWYGDWSDEARFQVGLEFTDVLDLDRPDYAAPANFPVAVPSRVTQYPDHRTAVVNATAYVHQAASAAARRLMKREGRSTVITPRHFLEFVNQMLAIYTMKRRELEEQQLHLNRGLEKIQATFEAVEEEQQKMAVEEAKLREMNARANEKMVEVMSSKEETQTKQREAESLERELVQKQKEVAERKSEVATELAGVEPAVLAAKEAVEGIPPSALRELKALGNPPATVKMALEAALCMLNEFTTDWKAIRSVVSRPDFLPRIKDFDPDSVDGSIRAQMEKYVSNPDFNEERANKASKAAGPLVKWATAMLSYTTMLAKIEPLRNQLKKLARDADEMAAKHAAVMALLQELQGRLAGLTSEYNELQKNIGKTEDQLNTTRLKVQRSVQLLESLKDERERWSLGTAEFSAQLSTMVGDALLAGAFIGYAGYFDQTYRQTLMRTWRRQLDRSGIVFKRELSITEYLSTPDERLEWKANGLPDDDLCVENAIMLKYTHRFALVIDPAGQALDFVRKSGGDTNSTQTSFLDRSFRKTLETSLRFGTRLLVQDAETYDPLLNPVLNKEVKRSGGRVLLQLGQDDGIDLSPSFAMVLLTRNNAHQFPPDLCSRVTMVNFTITRGSLQSQCLNQALRCERPDIDERRMKQLKLQGAFRAQLRSLEKQLLQTLNEVGTSILDDDKVLTALETLKTQAAEVAEEVAKSDTEMQVIASVTKEYVPLAAKCSHIYFTLEQLHVVHFLYHYALQFFLDIFSVVLTQNAHLDGVDDSHQRLDIIVKDLFVETFRRVSPGLLHEHGMPFALTLAFFYVQDSPRAIADAEFHHFLTGGKGGSVAAFAGLADVVRAHCDAFAAWVISSQPESHLPEALEEVITSDEPSPVAAAMRRLLLLQATRPDRVLAYSHQLVNLVFGAEFMSQPDADLLEQAVLKEVEALTPVMLCGARGFDASGNVRQLAEGHNRKLLEVAIGSEEGFVDADRAIQDAAKTGKWVMLKNVHLGPSWLVTLEKKVSGAAPNPNFRIFLTTEINPKLPVNLLRSARVFVYEPASGLKASLLRTLQSVAPADMAREPVERSRVHLLLAWLHAVVVERLRYAPLCWSQRYEFGDSDFQTAMKTVDCWIDLLAQGRSHVDPAKIPWEAMRKLMSSSIYGGRIDNDTDQRLLMSFISQVFRPESGTEAILTPEGFHREQFLAWAASLPDSQSPSWLGLPSNAEIVLLTNRAAAMAGNCQMLQTTDDGDDEEEEVIESAASSAAPAWMKTVQHNCEQWQQALPLDLKMLERTPEKIKDPLFRFFDRETGIGSKLLHAVHADLADVIAACKGEIKQTNHIRSLMVDSFNKGLVPASWRKYKVPKDLAVSAWVVDFAERVAQLESIAGVANTGGDLQSLTVWIGGLFVPEAFITATRQAVAQAHGWALEKLNLSLDVREGLEDKPARSDQNFLLTNMRLDGARARGERLELVREPFTILPLTVLRWEYQEGEDEGSQSSGVRLPVYLNGTRAELIFTCDMQPPEGVGASTIYARGIALMCSSLSGVV</sequence>
<dbReference type="InterPro" id="IPR003593">
    <property type="entry name" value="AAA+_ATPase"/>
</dbReference>
<name>A9V9F2_MONBE</name>
<dbReference type="GO" id="GO:0005868">
    <property type="term" value="C:cytoplasmic dynein complex"/>
    <property type="evidence" value="ECO:0000318"/>
    <property type="project" value="GO_Central"/>
</dbReference>
<keyword evidence="8" id="KW-0547">Nucleotide-binding</keyword>
<dbReference type="InterPro" id="IPR042219">
    <property type="entry name" value="AAA_lid_11_sf"/>
</dbReference>
<feature type="domain" description="AAA+ ATPase" evidence="16">
    <location>
        <begin position="2381"/>
        <end position="2531"/>
    </location>
</feature>
<dbReference type="GO" id="GO:0045505">
    <property type="term" value="F:dynein intermediate chain binding"/>
    <property type="evidence" value="ECO:0000318"/>
    <property type="project" value="GO_Central"/>
</dbReference>
<dbReference type="SMART" id="SM00382">
    <property type="entry name" value="AAA"/>
    <property type="match status" value="4"/>
</dbReference>
<dbReference type="InParanoid" id="A9V9F2"/>
<dbReference type="GO" id="GO:0007052">
    <property type="term" value="P:mitotic spindle organization"/>
    <property type="evidence" value="ECO:0000318"/>
    <property type="project" value="GO_Central"/>
</dbReference>
<dbReference type="Gene3D" id="1.20.920.20">
    <property type="match status" value="1"/>
</dbReference>
<dbReference type="Pfam" id="PF12774">
    <property type="entry name" value="AAA_6"/>
    <property type="match status" value="1"/>
</dbReference>
<reference evidence="17 18" key="1">
    <citation type="journal article" date="2008" name="Nature">
        <title>The genome of the choanoflagellate Monosiga brevicollis and the origin of metazoans.</title>
        <authorList>
            <consortium name="JGI Sequencing"/>
            <person name="King N."/>
            <person name="Westbrook M.J."/>
            <person name="Young S.L."/>
            <person name="Kuo A."/>
            <person name="Abedin M."/>
            <person name="Chapman J."/>
            <person name="Fairclough S."/>
            <person name="Hellsten U."/>
            <person name="Isogai Y."/>
            <person name="Letunic I."/>
            <person name="Marr M."/>
            <person name="Pincus D."/>
            <person name="Putnam N."/>
            <person name="Rokas A."/>
            <person name="Wright K.J."/>
            <person name="Zuzow R."/>
            <person name="Dirks W."/>
            <person name="Good M."/>
            <person name="Goodstein D."/>
            <person name="Lemons D."/>
            <person name="Li W."/>
            <person name="Lyons J.B."/>
            <person name="Morris A."/>
            <person name="Nichols S."/>
            <person name="Richter D.J."/>
            <person name="Salamov A."/>
            <person name="Bork P."/>
            <person name="Lim W.A."/>
            <person name="Manning G."/>
            <person name="Miller W.T."/>
            <person name="McGinnis W."/>
            <person name="Shapiro H."/>
            <person name="Tjian R."/>
            <person name="Grigoriev I.V."/>
            <person name="Rokhsar D."/>
        </authorList>
    </citation>
    <scope>NUCLEOTIDE SEQUENCE [LARGE SCALE GENOMIC DNA]</scope>
    <source>
        <strain evidence="18">MX1 / ATCC 50154</strain>
    </source>
</reference>
<dbReference type="InterPro" id="IPR041228">
    <property type="entry name" value="Dynein_C"/>
</dbReference>
<dbReference type="Gene3D" id="1.20.920.30">
    <property type="match status" value="1"/>
</dbReference>
<keyword evidence="18" id="KW-1185">Reference proteome</keyword>
<dbReference type="FunFam" id="3.20.180.20:FF:000002">
    <property type="entry name" value="Cytoplasmic dynein heavy chain 1"/>
    <property type="match status" value="1"/>
</dbReference>
<accession>A9V9F2</accession>
<dbReference type="FunFam" id="1.20.920.20:FF:000001">
    <property type="entry name" value="dynein heavy chain 2, axonemal"/>
    <property type="match status" value="1"/>
</dbReference>
<dbReference type="Pfam" id="PF08385">
    <property type="entry name" value="DHC_N1"/>
    <property type="match status" value="1"/>
</dbReference>
<dbReference type="Gene3D" id="6.10.140.1060">
    <property type="match status" value="1"/>
</dbReference>
<dbReference type="Gene3D" id="1.10.8.1220">
    <property type="match status" value="1"/>
</dbReference>
<dbReference type="GO" id="GO:0007097">
    <property type="term" value="P:nuclear migration"/>
    <property type="evidence" value="ECO:0000318"/>
    <property type="project" value="GO_Central"/>
</dbReference>
<keyword evidence="7" id="KW-0677">Repeat</keyword>
<dbReference type="Gene3D" id="1.20.1270.280">
    <property type="match status" value="1"/>
</dbReference>
<dbReference type="InterPro" id="IPR024743">
    <property type="entry name" value="Dynein_HC_stalk"/>
</dbReference>
<dbReference type="InterPro" id="IPR004273">
    <property type="entry name" value="Dynein_heavy_D6_P-loop"/>
</dbReference>
<dbReference type="Pfam" id="PF17852">
    <property type="entry name" value="Dynein_AAA_lid"/>
    <property type="match status" value="1"/>
</dbReference>
<dbReference type="InterPro" id="IPR043157">
    <property type="entry name" value="Dynein_AAA1S"/>
</dbReference>
<dbReference type="Pfam" id="PF12775">
    <property type="entry name" value="AAA_7"/>
    <property type="match status" value="1"/>
</dbReference>
<evidence type="ECO:0000313" key="18">
    <source>
        <dbReference type="Proteomes" id="UP000001357"/>
    </source>
</evidence>
<evidence type="ECO:0000256" key="15">
    <source>
        <dbReference type="SAM" id="Coils"/>
    </source>
</evidence>
<dbReference type="GO" id="GO:0008090">
    <property type="term" value="P:retrograde axonal transport"/>
    <property type="evidence" value="ECO:0000318"/>
    <property type="project" value="GO_Central"/>
</dbReference>
<evidence type="ECO:0000256" key="12">
    <source>
        <dbReference type="ARBA" id="ARBA00023175"/>
    </source>
</evidence>
<dbReference type="Gene3D" id="3.20.180.20">
    <property type="entry name" value="Dynein heavy chain, N-terminal domain 2"/>
    <property type="match status" value="1"/>
</dbReference>
<dbReference type="Pfam" id="PF18199">
    <property type="entry name" value="Dynein_C"/>
    <property type="match status" value="1"/>
</dbReference>
<dbReference type="Gene3D" id="1.10.8.710">
    <property type="match status" value="1"/>
</dbReference>
<dbReference type="GO" id="GO:0031122">
    <property type="term" value="P:cytoplasmic microtubule organization"/>
    <property type="evidence" value="ECO:0000318"/>
    <property type="project" value="GO_Central"/>
</dbReference>
<feature type="domain" description="AAA+ ATPase" evidence="16">
    <location>
        <begin position="2011"/>
        <end position="2154"/>
    </location>
</feature>
<feature type="domain" description="AAA+ ATPase" evidence="16">
    <location>
        <begin position="2725"/>
        <end position="2891"/>
    </location>
</feature>
<dbReference type="Proteomes" id="UP000001357">
    <property type="component" value="Unassembled WGS sequence"/>
</dbReference>
<dbReference type="PANTHER" id="PTHR46532:SF4">
    <property type="entry name" value="AAA+ ATPASE DOMAIN-CONTAINING PROTEIN"/>
    <property type="match status" value="1"/>
</dbReference>
<feature type="coiled-coil region" evidence="15">
    <location>
        <begin position="3205"/>
        <end position="3267"/>
    </location>
</feature>
<dbReference type="Gene3D" id="1.10.472.130">
    <property type="match status" value="1"/>
</dbReference>
<dbReference type="CDD" id="cd00009">
    <property type="entry name" value="AAA"/>
    <property type="match status" value="2"/>
</dbReference>
<feature type="coiled-coil region" evidence="15">
    <location>
        <begin position="2974"/>
        <end position="3074"/>
    </location>
</feature>
<dbReference type="GO" id="GO:0008569">
    <property type="term" value="F:minus-end-directed microtubule motor activity"/>
    <property type="evidence" value="ECO:0000318"/>
    <property type="project" value="GO_Central"/>
</dbReference>
<dbReference type="Pfam" id="PF12781">
    <property type="entry name" value="AAA_9"/>
    <property type="match status" value="1"/>
</dbReference>
<dbReference type="FunFam" id="3.10.490.20:FF:000004">
    <property type="entry name" value="Cytoplasmic dynein heavy chain 2"/>
    <property type="match status" value="1"/>
</dbReference>
<dbReference type="FunFam" id="1.10.287.2620:FF:000001">
    <property type="entry name" value="Cytoplasmic dynein heavy chain 1"/>
    <property type="match status" value="1"/>
</dbReference>
<dbReference type="FunFam" id="3.40.50.300:FF:000122">
    <property type="entry name" value="Cytoplasmic dynein 1 heavy chain"/>
    <property type="match status" value="1"/>
</dbReference>
<dbReference type="InterPro" id="IPR035706">
    <property type="entry name" value="AAA_9"/>
</dbReference>
<dbReference type="GO" id="GO:0005881">
    <property type="term" value="C:cytoplasmic microtubule"/>
    <property type="evidence" value="ECO:0000318"/>
    <property type="project" value="GO_Central"/>
</dbReference>
<dbReference type="FunFam" id="1.20.1270.280:FF:000004">
    <property type="entry name" value="Cytoplasmic dynein heavy chain 2"/>
    <property type="match status" value="1"/>
</dbReference>
<dbReference type="InterPro" id="IPR035699">
    <property type="entry name" value="AAA_6"/>
</dbReference>
<dbReference type="GO" id="GO:0051959">
    <property type="term" value="F:dynein light intermediate chain binding"/>
    <property type="evidence" value="ECO:0000318"/>
    <property type="project" value="GO_Central"/>
</dbReference>
<keyword evidence="5" id="KW-0963">Cytoplasm</keyword>
<dbReference type="InterPro" id="IPR026983">
    <property type="entry name" value="DHC"/>
</dbReference>
<dbReference type="InterPro" id="IPR041658">
    <property type="entry name" value="AAA_lid_11"/>
</dbReference>
<comment type="subunit">
    <text evidence="3">Consists of at least two heavy chains and a number of intermediate and light chains.</text>
</comment>
<dbReference type="Gene3D" id="1.20.140.100">
    <property type="entry name" value="Dynein heavy chain, N-terminal domain 2"/>
    <property type="match status" value="1"/>
</dbReference>
<gene>
    <name evidence="17" type="ORF">MONBRDRAFT_11532</name>
</gene>
<dbReference type="InterPro" id="IPR013602">
    <property type="entry name" value="Dynein_heavy_linker"/>
</dbReference>
<dbReference type="EMBL" id="CH991570">
    <property type="protein sequence ID" value="EDQ85850.1"/>
    <property type="molecule type" value="Genomic_DNA"/>
</dbReference>
<evidence type="ECO:0000256" key="5">
    <source>
        <dbReference type="ARBA" id="ARBA00022490"/>
    </source>
</evidence>
<dbReference type="InterPro" id="IPR042228">
    <property type="entry name" value="Dynein_linker_3"/>
</dbReference>
<keyword evidence="9" id="KW-0067">ATP-binding</keyword>
<dbReference type="PANTHER" id="PTHR46532">
    <property type="entry name" value="MALE FERTILITY FACTOR KL5"/>
    <property type="match status" value="1"/>
</dbReference>
<evidence type="ECO:0000256" key="4">
    <source>
        <dbReference type="ARBA" id="ARBA00022197"/>
    </source>
</evidence>
<dbReference type="FunFam" id="3.40.50.300:FF:000373">
    <property type="entry name" value="Cytoplasmic dynein heavy chain 2"/>
    <property type="match status" value="1"/>
</dbReference>
<keyword evidence="12" id="KW-0505">Motor protein</keyword>
<dbReference type="RefSeq" id="XP_001749329.1">
    <property type="nucleotide sequence ID" value="XM_001749277.1"/>
</dbReference>
<organism evidence="17 18">
    <name type="scientific">Monosiga brevicollis</name>
    <name type="common">Choanoflagellate</name>
    <dbReference type="NCBI Taxonomy" id="81824"/>
    <lineage>
        <taxon>Eukaryota</taxon>
        <taxon>Choanoflagellata</taxon>
        <taxon>Craspedida</taxon>
        <taxon>Salpingoecidae</taxon>
        <taxon>Monosiga</taxon>
    </lineage>
</organism>
<dbReference type="InterPro" id="IPR043160">
    <property type="entry name" value="Dynein_C_barrel"/>
</dbReference>
<feature type="domain" description="AAA+ ATPase" evidence="16">
    <location>
        <begin position="1708"/>
        <end position="1847"/>
    </location>
</feature>
<evidence type="ECO:0000256" key="2">
    <source>
        <dbReference type="ARBA" id="ARBA00008887"/>
    </source>
</evidence>
<proteinExistence type="inferred from homology"/>
<evidence type="ECO:0000256" key="6">
    <source>
        <dbReference type="ARBA" id="ARBA00022701"/>
    </source>
</evidence>
<dbReference type="eggNOG" id="KOG3595">
    <property type="taxonomic scope" value="Eukaryota"/>
</dbReference>
<dbReference type="Gene3D" id="3.10.490.20">
    <property type="match status" value="1"/>
</dbReference>
<dbReference type="Gene3D" id="1.10.287.2620">
    <property type="match status" value="1"/>
</dbReference>
<evidence type="ECO:0000256" key="8">
    <source>
        <dbReference type="ARBA" id="ARBA00022741"/>
    </source>
</evidence>
<dbReference type="OMA" id="NERQMTR"/>
<evidence type="ECO:0000256" key="13">
    <source>
        <dbReference type="ARBA" id="ARBA00023212"/>
    </source>
</evidence>
<dbReference type="Gene3D" id="3.40.50.300">
    <property type="entry name" value="P-loop containing nucleotide triphosphate hydrolases"/>
    <property type="match status" value="5"/>
</dbReference>
<evidence type="ECO:0000259" key="16">
    <source>
        <dbReference type="SMART" id="SM00382"/>
    </source>
</evidence>
<evidence type="ECO:0000256" key="14">
    <source>
        <dbReference type="ARBA" id="ARBA00033439"/>
    </source>
</evidence>
<keyword evidence="6" id="KW-0493">Microtubule</keyword>
<dbReference type="Gene3D" id="1.10.8.720">
    <property type="entry name" value="Region D6 of dynein motor"/>
    <property type="match status" value="1"/>
</dbReference>
<dbReference type="Pfam" id="PF12780">
    <property type="entry name" value="AAA_8"/>
    <property type="match status" value="1"/>
</dbReference>
<comment type="subcellular location">
    <subcellularLocation>
        <location evidence="1">Cytoplasm</location>
        <location evidence="1">Cytoskeleton</location>
    </subcellularLocation>
</comment>
<dbReference type="Pfam" id="PF22597">
    <property type="entry name" value="DYN_lid"/>
    <property type="match status" value="1"/>
</dbReference>
<evidence type="ECO:0000256" key="1">
    <source>
        <dbReference type="ARBA" id="ARBA00004245"/>
    </source>
</evidence>
<dbReference type="Pfam" id="PF08393">
    <property type="entry name" value="DHC_N2"/>
    <property type="match status" value="1"/>
</dbReference>
<keyword evidence="10" id="KW-0243">Dynein</keyword>
<dbReference type="FunFam" id="1.10.8.720:FF:000003">
    <property type="entry name" value="Cytoplasmic dynein heavy chain 2"/>
    <property type="match status" value="1"/>
</dbReference>
<dbReference type="STRING" id="81824.A9V9F2"/>
<dbReference type="GO" id="GO:0005938">
    <property type="term" value="C:cell cortex"/>
    <property type="evidence" value="ECO:0000318"/>
    <property type="project" value="GO_Central"/>
</dbReference>
<dbReference type="FunFam" id="1.20.140.100:FF:000002">
    <property type="entry name" value="Cytoplasmic dynein heavy chain 1"/>
    <property type="match status" value="1"/>
</dbReference>
<evidence type="ECO:0000256" key="7">
    <source>
        <dbReference type="ARBA" id="ARBA00022737"/>
    </source>
</evidence>
<dbReference type="KEGG" id="mbr:MONBRDRAFT_11532"/>
<dbReference type="InterPro" id="IPR054354">
    <property type="entry name" value="DYNC2H1-like_lid"/>
</dbReference>
<dbReference type="InterPro" id="IPR013594">
    <property type="entry name" value="Dynein_heavy_tail"/>
</dbReference>
<evidence type="ECO:0000256" key="11">
    <source>
        <dbReference type="ARBA" id="ARBA00023054"/>
    </source>
</evidence>
<dbReference type="FunFam" id="1.10.8.1220:FF:000002">
    <property type="entry name" value="cytoplasmic dynein 1 heavy chain 1-like"/>
    <property type="match status" value="1"/>
</dbReference>
<dbReference type="Pfam" id="PF12777">
    <property type="entry name" value="MT"/>
    <property type="match status" value="1"/>
</dbReference>
<dbReference type="FunCoup" id="A9V9F2">
    <property type="interactions" value="1083"/>
</dbReference>
<dbReference type="FunFam" id="3.40.50.300:FF:000071">
    <property type="entry name" value="Cytoplasmic dynein heavy chain 1"/>
    <property type="match status" value="1"/>
</dbReference>
<evidence type="ECO:0000256" key="9">
    <source>
        <dbReference type="ARBA" id="ARBA00022840"/>
    </source>
</evidence>
<comment type="similarity">
    <text evidence="2">Belongs to the dynein heavy chain family.</text>
</comment>
<keyword evidence="11 15" id="KW-0175">Coiled coil</keyword>
<dbReference type="InterPro" id="IPR041466">
    <property type="entry name" value="Dynein_AAA5_ext"/>
</dbReference>
<dbReference type="InterPro" id="IPR027417">
    <property type="entry name" value="P-loop_NTPase"/>
</dbReference>
<dbReference type="FunFam" id="1.20.58.1120:FF:000003">
    <property type="entry name" value="Cytoplasmic dynein heavy chain 1"/>
    <property type="match status" value="1"/>
</dbReference>
<dbReference type="SUPFAM" id="SSF52540">
    <property type="entry name" value="P-loop containing nucleoside triphosphate hydrolases"/>
    <property type="match status" value="4"/>
</dbReference>
<evidence type="ECO:0000256" key="10">
    <source>
        <dbReference type="ARBA" id="ARBA00023017"/>
    </source>
</evidence>
<dbReference type="FunFam" id="3.40.50.300:FF:000517">
    <property type="entry name" value="Cytoplasmic dynein heavy chain 1"/>
    <property type="match status" value="1"/>
</dbReference>
<dbReference type="InterPro" id="IPR024317">
    <property type="entry name" value="Dynein_heavy_chain_D4_dom"/>
</dbReference>
<dbReference type="FunFam" id="1.20.920.30:FF:000001">
    <property type="entry name" value="Cytoplasmic dynein heavy chain 1"/>
    <property type="match status" value="1"/>
</dbReference>
<dbReference type="Gene3D" id="1.20.58.1120">
    <property type="match status" value="1"/>
</dbReference>
<protein>
    <recommendedName>
        <fullName evidence="4">Dynein heavy chain, cytoplasmic</fullName>
    </recommendedName>
    <alternativeName>
        <fullName evidence="14">Dynein heavy chain, cytosolic</fullName>
    </alternativeName>
</protein>